<dbReference type="Proteomes" id="UP001645038">
    <property type="component" value="Unassembled WGS sequence"/>
</dbReference>
<reference evidence="1 2" key="1">
    <citation type="submission" date="2020-07" db="EMBL/GenBank/DDBJ databases">
        <title>Halophilic bacteria isolated from french cheeses.</title>
        <authorList>
            <person name="Kothe C.I."/>
            <person name="Farah-Kraiem B."/>
            <person name="Renault P."/>
            <person name="Dridi B."/>
        </authorList>
    </citation>
    <scope>NUCLEOTIDE SEQUENCE [LARGE SCALE GENOMIC DNA]</scope>
    <source>
        <strain evidence="1 2">FME20</strain>
    </source>
</reference>
<organism evidence="1 2">
    <name type="scientific">Halomonas colorata</name>
    <dbReference type="NCBI Taxonomy" id="2742615"/>
    <lineage>
        <taxon>Bacteria</taxon>
        <taxon>Pseudomonadati</taxon>
        <taxon>Pseudomonadota</taxon>
        <taxon>Gammaproteobacteria</taxon>
        <taxon>Oceanospirillales</taxon>
        <taxon>Halomonadaceae</taxon>
        <taxon>Halomonas</taxon>
    </lineage>
</organism>
<dbReference type="RefSeq" id="WP_192539441.1">
    <property type="nucleotide sequence ID" value="NZ_JABUZA010000039.1"/>
</dbReference>
<sequence>MIKGFIICFAVLFVQLAVLHVVDARLYTAQDIRHTASTVVTPAKNDDEEIES</sequence>
<gene>
    <name evidence="1" type="ORF">EI547_16275</name>
</gene>
<name>A0ABR9G279_9GAMM</name>
<evidence type="ECO:0000313" key="2">
    <source>
        <dbReference type="Proteomes" id="UP001645038"/>
    </source>
</evidence>
<proteinExistence type="predicted"/>
<dbReference type="EMBL" id="RRZB01000054">
    <property type="protein sequence ID" value="MBE0464995.1"/>
    <property type="molecule type" value="Genomic_DNA"/>
</dbReference>
<evidence type="ECO:0000313" key="1">
    <source>
        <dbReference type="EMBL" id="MBE0464995.1"/>
    </source>
</evidence>
<accession>A0ABR9G279</accession>
<comment type="caution">
    <text evidence="1">The sequence shown here is derived from an EMBL/GenBank/DDBJ whole genome shotgun (WGS) entry which is preliminary data.</text>
</comment>
<protein>
    <submittedName>
        <fullName evidence="1">Uncharacterized protein</fullName>
    </submittedName>
</protein>
<keyword evidence="2" id="KW-1185">Reference proteome</keyword>